<dbReference type="SUPFAM" id="SSF143975">
    <property type="entry name" value="IlvD/EDD N-terminal domain-like"/>
    <property type="match status" value="1"/>
</dbReference>
<dbReference type="PANTHER" id="PTHR43661:SF3">
    <property type="entry name" value="D-XYLONATE DEHYDRATASE YAGF-RELATED"/>
    <property type="match status" value="1"/>
</dbReference>
<sequence>KFKKDGFFTGPEAAHRRQIYKGAGYMDEDFDKPHIGVANAWTEASPAHMHLRRLAECVKAGIWQAGGVPFEFGVFATCGNIPIGTENLKYELAIRDALAASVEIMSKVHLFGGLVLLASCDNIIPGQLMGAARVNLPSIMVTGGPMLAGQWSKGTVVSPDINEAVFGALPVDAISEQELSEMENHSCPGAGACPVMGTANTMQILTEAMGMALFGSATIPAVFADKQRAARATGQQIVELVKQGIRPSD</sequence>
<dbReference type="InterPro" id="IPR000581">
    <property type="entry name" value="ILV_EDD_N"/>
</dbReference>
<dbReference type="AlphaFoldDB" id="X1N171"/>
<dbReference type="InterPro" id="IPR037237">
    <property type="entry name" value="IlvD/EDD_N"/>
</dbReference>
<gene>
    <name evidence="4" type="ORF">S06H3_51619</name>
</gene>
<proteinExistence type="inferred from homology"/>
<dbReference type="GO" id="GO:0005829">
    <property type="term" value="C:cytosol"/>
    <property type="evidence" value="ECO:0007669"/>
    <property type="project" value="TreeGrafter"/>
</dbReference>
<protein>
    <recommendedName>
        <fullName evidence="3">Dihydroxy-acid/6-phosphogluconate dehydratase N-terminal domain-containing protein</fullName>
    </recommendedName>
</protein>
<feature type="non-terminal residue" evidence="4">
    <location>
        <position position="1"/>
    </location>
</feature>
<dbReference type="PANTHER" id="PTHR43661">
    <property type="entry name" value="D-XYLONATE DEHYDRATASE"/>
    <property type="match status" value="1"/>
</dbReference>
<comment type="caution">
    <text evidence="4">The sequence shown here is derived from an EMBL/GenBank/DDBJ whole genome shotgun (WGS) entry which is preliminary data.</text>
</comment>
<name>X1N171_9ZZZZ</name>
<feature type="non-terminal residue" evidence="4">
    <location>
        <position position="249"/>
    </location>
</feature>
<comment type="similarity">
    <text evidence="1">Belongs to the IlvD/Edd family.</text>
</comment>
<evidence type="ECO:0000256" key="1">
    <source>
        <dbReference type="ARBA" id="ARBA00006486"/>
    </source>
</evidence>
<dbReference type="GO" id="GO:0016836">
    <property type="term" value="F:hydro-lyase activity"/>
    <property type="evidence" value="ECO:0007669"/>
    <property type="project" value="TreeGrafter"/>
</dbReference>
<dbReference type="EMBL" id="BARV01032768">
    <property type="protein sequence ID" value="GAI37772.1"/>
    <property type="molecule type" value="Genomic_DNA"/>
</dbReference>
<evidence type="ECO:0000259" key="3">
    <source>
        <dbReference type="Pfam" id="PF00920"/>
    </source>
</evidence>
<evidence type="ECO:0000313" key="4">
    <source>
        <dbReference type="EMBL" id="GAI37772.1"/>
    </source>
</evidence>
<accession>X1N171</accession>
<feature type="domain" description="Dihydroxy-acid/6-phosphogluconate dehydratase N-terminal" evidence="3">
    <location>
        <begin position="32"/>
        <end position="249"/>
    </location>
</feature>
<dbReference type="Pfam" id="PF00920">
    <property type="entry name" value="ILVD_EDD_N"/>
    <property type="match status" value="1"/>
</dbReference>
<reference evidence="4" key="1">
    <citation type="journal article" date="2014" name="Front. Microbiol.">
        <title>High frequency of phylogenetically diverse reductive dehalogenase-homologous genes in deep subseafloor sedimentary metagenomes.</title>
        <authorList>
            <person name="Kawai M."/>
            <person name="Futagami T."/>
            <person name="Toyoda A."/>
            <person name="Takaki Y."/>
            <person name="Nishi S."/>
            <person name="Hori S."/>
            <person name="Arai W."/>
            <person name="Tsubouchi T."/>
            <person name="Morono Y."/>
            <person name="Uchiyama I."/>
            <person name="Ito T."/>
            <person name="Fujiyama A."/>
            <person name="Inagaki F."/>
            <person name="Takami H."/>
        </authorList>
    </citation>
    <scope>NUCLEOTIDE SEQUENCE</scope>
    <source>
        <strain evidence="4">Expedition CK06-06</strain>
    </source>
</reference>
<organism evidence="4">
    <name type="scientific">marine sediment metagenome</name>
    <dbReference type="NCBI Taxonomy" id="412755"/>
    <lineage>
        <taxon>unclassified sequences</taxon>
        <taxon>metagenomes</taxon>
        <taxon>ecological metagenomes</taxon>
    </lineage>
</organism>
<keyword evidence="2" id="KW-0456">Lyase</keyword>
<evidence type="ECO:0000256" key="2">
    <source>
        <dbReference type="ARBA" id="ARBA00023239"/>
    </source>
</evidence>